<evidence type="ECO:0000313" key="3">
    <source>
        <dbReference type="Proteomes" id="UP001293593"/>
    </source>
</evidence>
<evidence type="ECO:0000313" key="2">
    <source>
        <dbReference type="EMBL" id="KAK4258808.1"/>
    </source>
</evidence>
<feature type="region of interest" description="Disordered" evidence="1">
    <location>
        <begin position="1"/>
        <end position="22"/>
    </location>
</feature>
<dbReference type="EMBL" id="JAWXYG010000011">
    <property type="protein sequence ID" value="KAK4258808.1"/>
    <property type="molecule type" value="Genomic_DNA"/>
</dbReference>
<dbReference type="AlphaFoldDB" id="A0AAE1IYN4"/>
<dbReference type="Proteomes" id="UP001293593">
    <property type="component" value="Unassembled WGS sequence"/>
</dbReference>
<protein>
    <submittedName>
        <fullName evidence="2">Uncharacterized protein</fullName>
    </submittedName>
</protein>
<comment type="caution">
    <text evidence="2">The sequence shown here is derived from an EMBL/GenBank/DDBJ whole genome shotgun (WGS) entry which is preliminary data.</text>
</comment>
<gene>
    <name evidence="2" type="ORF">QN277_005215</name>
</gene>
<organism evidence="2 3">
    <name type="scientific">Acacia crassicarpa</name>
    <name type="common">northern wattle</name>
    <dbReference type="NCBI Taxonomy" id="499986"/>
    <lineage>
        <taxon>Eukaryota</taxon>
        <taxon>Viridiplantae</taxon>
        <taxon>Streptophyta</taxon>
        <taxon>Embryophyta</taxon>
        <taxon>Tracheophyta</taxon>
        <taxon>Spermatophyta</taxon>
        <taxon>Magnoliopsida</taxon>
        <taxon>eudicotyledons</taxon>
        <taxon>Gunneridae</taxon>
        <taxon>Pentapetalae</taxon>
        <taxon>rosids</taxon>
        <taxon>fabids</taxon>
        <taxon>Fabales</taxon>
        <taxon>Fabaceae</taxon>
        <taxon>Caesalpinioideae</taxon>
        <taxon>mimosoid clade</taxon>
        <taxon>Acacieae</taxon>
        <taxon>Acacia</taxon>
    </lineage>
</organism>
<reference evidence="2" key="1">
    <citation type="submission" date="2023-10" db="EMBL/GenBank/DDBJ databases">
        <title>Chromosome-level genome of the transformable northern wattle, Acacia crassicarpa.</title>
        <authorList>
            <person name="Massaro I."/>
            <person name="Sinha N.R."/>
            <person name="Poethig S."/>
            <person name="Leichty A.R."/>
        </authorList>
    </citation>
    <scope>NUCLEOTIDE SEQUENCE</scope>
    <source>
        <strain evidence="2">Acra3RX</strain>
        <tissue evidence="2">Leaf</tissue>
    </source>
</reference>
<proteinExistence type="predicted"/>
<feature type="compositionally biased region" description="Basic and acidic residues" evidence="1">
    <location>
        <begin position="1"/>
        <end position="10"/>
    </location>
</feature>
<sequence>MRRSIKREMMEPNYSANAKRKKVGSCGHEAVKNADNGGDTDAQYKMLLDENYQLFLKTLRTDGNNMIYMPENGVAVVYGEGWDQSSTDSEPIILPPSQHCDENYQLFLKSLRTDGNNMIYMPENGVAVVYGEGWDQSSTDSEPIILPPSQHYEDSPFICSETNCSFCLADERNQKDSLYRKGLMEELERPYNQKELHKLLQVASHERPKEIHREMRHGVTKDRPKRGGDNKTSYLKMQSGLQNAINQVKEPRKVLFLLHGFFYWLKHLPEEGAFTPWLDASCLKMLQEL</sequence>
<accession>A0AAE1IYN4</accession>
<dbReference type="PANTHER" id="PTHR34194:SF27">
    <property type="match status" value="1"/>
</dbReference>
<keyword evidence="3" id="KW-1185">Reference proteome</keyword>
<dbReference type="PANTHER" id="PTHR34194">
    <property type="entry name" value="F14J8.16 PROTEIN"/>
    <property type="match status" value="1"/>
</dbReference>
<name>A0AAE1IYN4_9FABA</name>
<evidence type="ECO:0000256" key="1">
    <source>
        <dbReference type="SAM" id="MobiDB-lite"/>
    </source>
</evidence>